<dbReference type="Pfam" id="PF01124">
    <property type="entry name" value="MAPEG"/>
    <property type="match status" value="1"/>
</dbReference>
<accession>A0ABY6CDI0</accession>
<gene>
    <name evidence="6" type="ORF">N8A98_22160</name>
</gene>
<reference evidence="6 7" key="1">
    <citation type="submission" date="2022-09" db="EMBL/GenBank/DDBJ databases">
        <title>Interaction between co-microsymbionts with complementary sets of symbiotic genes in legume-rhizobium systems.</title>
        <authorList>
            <person name="Safronova V."/>
            <person name="Sazanova A."/>
            <person name="Afonin A."/>
            <person name="Chirak E."/>
        </authorList>
    </citation>
    <scope>NUCLEOTIDE SEQUENCE [LARGE SCALE GENOMIC DNA]</scope>
    <source>
        <strain evidence="6 7">A18/4-1</strain>
    </source>
</reference>
<protein>
    <submittedName>
        <fullName evidence="6">MAPEG family protein</fullName>
    </submittedName>
</protein>
<keyword evidence="2 5" id="KW-0812">Transmembrane</keyword>
<evidence type="ECO:0000313" key="7">
    <source>
        <dbReference type="Proteomes" id="UP001061862"/>
    </source>
</evidence>
<evidence type="ECO:0000313" key="6">
    <source>
        <dbReference type="EMBL" id="UXN69878.1"/>
    </source>
</evidence>
<feature type="transmembrane region" description="Helical" evidence="5">
    <location>
        <begin position="117"/>
        <end position="140"/>
    </location>
</feature>
<sequence length="145" mass="16294">MPLTTKLLILALAAQVLLTIIVLILMGRERIPRVMSGEVDIKDIAVERTAYPLKARLLSNCFDNQFQLPVLFYVAVLLTLWAGTVSWLELLLAWAFVALRYAHAAIHITTNRLEHRFATYTAGLAVLCALWLWLVLRLVVLSPGI</sequence>
<feature type="transmembrane region" description="Helical" evidence="5">
    <location>
        <begin position="6"/>
        <end position="26"/>
    </location>
</feature>
<evidence type="ECO:0000256" key="1">
    <source>
        <dbReference type="ARBA" id="ARBA00004370"/>
    </source>
</evidence>
<feature type="transmembrane region" description="Helical" evidence="5">
    <location>
        <begin position="70"/>
        <end position="97"/>
    </location>
</feature>
<keyword evidence="4 5" id="KW-0472">Membrane</keyword>
<dbReference type="Gene3D" id="1.20.120.550">
    <property type="entry name" value="Membrane associated eicosanoid/glutathione metabolism-like domain"/>
    <property type="match status" value="1"/>
</dbReference>
<proteinExistence type="predicted"/>
<evidence type="ECO:0000256" key="5">
    <source>
        <dbReference type="SAM" id="Phobius"/>
    </source>
</evidence>
<dbReference type="Proteomes" id="UP001061862">
    <property type="component" value="Chromosome"/>
</dbReference>
<dbReference type="SUPFAM" id="SSF161084">
    <property type="entry name" value="MAPEG domain-like"/>
    <property type="match status" value="1"/>
</dbReference>
<name>A0ABY6CDI0_9HYPH</name>
<evidence type="ECO:0000256" key="2">
    <source>
        <dbReference type="ARBA" id="ARBA00022692"/>
    </source>
</evidence>
<dbReference type="RefSeq" id="WP_262168552.1">
    <property type="nucleotide sequence ID" value="NZ_CP104965.1"/>
</dbReference>
<comment type="subcellular location">
    <subcellularLocation>
        <location evidence="1">Membrane</location>
    </subcellularLocation>
</comment>
<dbReference type="InterPro" id="IPR023352">
    <property type="entry name" value="MAPEG-like_dom_sf"/>
</dbReference>
<dbReference type="InterPro" id="IPR001129">
    <property type="entry name" value="Membr-assoc_MAPEG"/>
</dbReference>
<evidence type="ECO:0000256" key="4">
    <source>
        <dbReference type="ARBA" id="ARBA00023136"/>
    </source>
</evidence>
<evidence type="ECO:0000256" key="3">
    <source>
        <dbReference type="ARBA" id="ARBA00022989"/>
    </source>
</evidence>
<dbReference type="EMBL" id="CP104965">
    <property type="protein sequence ID" value="UXN69878.1"/>
    <property type="molecule type" value="Genomic_DNA"/>
</dbReference>
<keyword evidence="7" id="KW-1185">Reference proteome</keyword>
<organism evidence="6 7">
    <name type="scientific">Devosia neptuniae</name>
    <dbReference type="NCBI Taxonomy" id="191302"/>
    <lineage>
        <taxon>Bacteria</taxon>
        <taxon>Pseudomonadati</taxon>
        <taxon>Pseudomonadota</taxon>
        <taxon>Alphaproteobacteria</taxon>
        <taxon>Hyphomicrobiales</taxon>
        <taxon>Devosiaceae</taxon>
        <taxon>Devosia</taxon>
    </lineage>
</organism>
<keyword evidence="3 5" id="KW-1133">Transmembrane helix</keyword>